<evidence type="ECO:0000313" key="1">
    <source>
        <dbReference type="EMBL" id="CAD8214992.1"/>
    </source>
</evidence>
<protein>
    <submittedName>
        <fullName evidence="1">Uncharacterized protein</fullName>
    </submittedName>
</protein>
<organism evidence="1 2">
    <name type="scientific">Paramecium octaurelia</name>
    <dbReference type="NCBI Taxonomy" id="43137"/>
    <lineage>
        <taxon>Eukaryota</taxon>
        <taxon>Sar</taxon>
        <taxon>Alveolata</taxon>
        <taxon>Ciliophora</taxon>
        <taxon>Intramacronucleata</taxon>
        <taxon>Oligohymenophorea</taxon>
        <taxon>Peniculida</taxon>
        <taxon>Parameciidae</taxon>
        <taxon>Paramecium</taxon>
    </lineage>
</organism>
<name>A0A8S1YR85_PAROT</name>
<proteinExistence type="predicted"/>
<keyword evidence="2" id="KW-1185">Reference proteome</keyword>
<sequence length="75" mass="8841">MNFQTQSWAEIQSQTLQHDQNPSEIEKIPQSRNISSIIKASNNQLHVLKMKTIILRIFQLKQALIYQQHSNQIIR</sequence>
<dbReference type="AlphaFoldDB" id="A0A8S1YR85"/>
<comment type="caution">
    <text evidence="1">The sequence shown here is derived from an EMBL/GenBank/DDBJ whole genome shotgun (WGS) entry which is preliminary data.</text>
</comment>
<reference evidence="1" key="1">
    <citation type="submission" date="2021-01" db="EMBL/GenBank/DDBJ databases">
        <authorList>
            <consortium name="Genoscope - CEA"/>
            <person name="William W."/>
        </authorList>
    </citation>
    <scope>NUCLEOTIDE SEQUENCE</scope>
</reference>
<evidence type="ECO:0000313" key="2">
    <source>
        <dbReference type="Proteomes" id="UP000683925"/>
    </source>
</evidence>
<gene>
    <name evidence="1" type="ORF">POCTA_138.1.T1980005</name>
</gene>
<accession>A0A8S1YR85</accession>
<dbReference type="Proteomes" id="UP000683925">
    <property type="component" value="Unassembled WGS sequence"/>
</dbReference>
<dbReference type="EMBL" id="CAJJDP010000202">
    <property type="protein sequence ID" value="CAD8214992.1"/>
    <property type="molecule type" value="Genomic_DNA"/>
</dbReference>